<protein>
    <submittedName>
        <fullName evidence="2">Uncharacterized protein</fullName>
    </submittedName>
</protein>
<name>D3TKJ6_GLOMM</name>
<evidence type="ECO:0000313" key="3">
    <source>
        <dbReference type="EMBL" id="ADD18835.1"/>
    </source>
</evidence>
<feature type="region of interest" description="Disordered" evidence="1">
    <location>
        <begin position="69"/>
        <end position="98"/>
    </location>
</feature>
<sequence>MPARQKKGQGQQHFFQHLGAFRGQKKKQKIPEGNGFFFPPKEEGVFFPTHTGGQKFFPGGGLTNWGGGFQPNPSKQLGRVPPIPPNPPFPQQKAPPPFEMGFFFPPPPIKKAEALGAVFNTPENQRFFRFFKKEAFPPPLENFSPRFPESKGKKKKMGKKILGKGLITKFFKF</sequence>
<feature type="compositionally biased region" description="Pro residues" evidence="1">
    <location>
        <begin position="81"/>
        <end position="98"/>
    </location>
</feature>
<accession>D3TKJ6</accession>
<dbReference type="AlphaFoldDB" id="D3TKJ6"/>
<proteinExistence type="evidence at transcript level"/>
<reference evidence="3" key="1">
    <citation type="journal article" date="2010" name="BMC Genomics">
        <title>An insight into the sialome of Glossina morsitans morsitans.</title>
        <authorList>
            <person name="Alves-Silva J."/>
            <person name="Ribeiro J.M."/>
            <person name="Van Den Abbeele J."/>
            <person name="Attardo G."/>
            <person name="Hao Z."/>
            <person name="Haines L.R."/>
            <person name="Soares M.B."/>
            <person name="Berriman M."/>
            <person name="Aksoy S."/>
            <person name="Lehane M.J."/>
        </authorList>
    </citation>
    <scope>NUCLEOTIDE SEQUENCE</scope>
    <source>
        <tissue evidence="3">Salivary gland</tissue>
    </source>
</reference>
<evidence type="ECO:0000256" key="1">
    <source>
        <dbReference type="SAM" id="MobiDB-lite"/>
    </source>
</evidence>
<evidence type="ECO:0000313" key="2">
    <source>
        <dbReference type="EMBL" id="ADD18224.1"/>
    </source>
</evidence>
<organism evidence="2">
    <name type="scientific">Glossina morsitans morsitans</name>
    <name type="common">Savannah tsetse fly</name>
    <dbReference type="NCBI Taxonomy" id="37546"/>
    <lineage>
        <taxon>Eukaryota</taxon>
        <taxon>Metazoa</taxon>
        <taxon>Ecdysozoa</taxon>
        <taxon>Arthropoda</taxon>
        <taxon>Hexapoda</taxon>
        <taxon>Insecta</taxon>
        <taxon>Pterygota</taxon>
        <taxon>Neoptera</taxon>
        <taxon>Endopterygota</taxon>
        <taxon>Diptera</taxon>
        <taxon>Brachycera</taxon>
        <taxon>Muscomorpha</taxon>
        <taxon>Hippoboscoidea</taxon>
        <taxon>Glossinidae</taxon>
        <taxon>Glossina</taxon>
    </lineage>
</organism>
<reference evidence="3" key="3">
    <citation type="submission" date="2010-01" db="EMBL/GenBank/DDBJ databases">
        <authorList>
            <consortium name="International Glossina Genome Initiative"/>
            <person name="da Silva J."/>
            <person name="Ribeiro J.M.C."/>
            <person name="Abbeele J.V."/>
            <person name="Attardo G."/>
            <person name="Hao Z."/>
            <person name="Haines L.R."/>
            <person name="Soares M.B."/>
            <person name="Berriman M."/>
            <person name="Aksoy S."/>
            <person name="Lehane M.J."/>
        </authorList>
    </citation>
    <scope>NUCLEOTIDE SEQUENCE</scope>
    <source>
        <tissue evidence="3">Salivary gland</tissue>
    </source>
</reference>
<dbReference type="EMBL" id="EZ422559">
    <property type="protein sequence ID" value="ADD18835.1"/>
    <property type="molecule type" value="mRNA"/>
</dbReference>
<dbReference type="EMBL" id="EZ421928">
    <property type="protein sequence ID" value="ADD18224.1"/>
    <property type="molecule type" value="mRNA"/>
</dbReference>
<reference evidence="2" key="2">
    <citation type="submission" date="2010-01" db="EMBL/GenBank/DDBJ databases">
        <title>Transcriptome analysis of reproductive tissue and intrauterine developmental stages of the tsetse fly (Glossina morsitans morsitans).</title>
        <authorList>
            <person name="Attardo G.M."/>
            <person name="Ribeiro J.M.C."/>
            <person name="Wu Y."/>
            <person name="Berriman M."/>
            <person name="Aksoy S."/>
        </authorList>
    </citation>
    <scope>NUCLEOTIDE SEQUENCE</scope>
    <source>
        <tissue evidence="2">Reproductive tissue</tissue>
    </source>
</reference>